<proteinExistence type="predicted"/>
<dbReference type="Proteomes" id="UP001642487">
    <property type="component" value="Chromosome 2"/>
</dbReference>
<reference evidence="1 2" key="1">
    <citation type="submission" date="2024-03" db="EMBL/GenBank/DDBJ databases">
        <authorList>
            <person name="Gkanogiannis A."/>
            <person name="Becerra Lopez-Lavalle L."/>
        </authorList>
    </citation>
    <scope>NUCLEOTIDE SEQUENCE [LARGE SCALE GENOMIC DNA]</scope>
</reference>
<dbReference type="PANTHER" id="PTHR31973">
    <property type="entry name" value="POLYPROTEIN, PUTATIVE-RELATED"/>
    <property type="match status" value="1"/>
</dbReference>
<accession>A0ABP0Y514</accession>
<evidence type="ECO:0000313" key="1">
    <source>
        <dbReference type="EMBL" id="CAK9315508.1"/>
    </source>
</evidence>
<sequence>MSESRSGFMAPIFLLDGMVSWVDIQAMHDYERSTLKDVVVYIENDAGRNGNSRREGQKIVEMDIESVKDLDSEELHSLNDSSDSDQGCNIKFPSFRQDIEENCMINFEIEGCKWVAYASKIQGEETFQLKTYVNEHTCSRCFRNPRLTSSWLSKQLTNEVKDHPEMKLTSIQDKEYCEELRKSDPDSTATLSLKMSQEEEENEGEFTGRIRSFHTFQRLYICLEHVSKVLWRGVDLL</sequence>
<keyword evidence="2" id="KW-1185">Reference proteome</keyword>
<name>A0ABP0Y514_9ROSI</name>
<dbReference type="EMBL" id="OZ021736">
    <property type="protein sequence ID" value="CAK9315508.1"/>
    <property type="molecule type" value="Genomic_DNA"/>
</dbReference>
<dbReference type="PANTHER" id="PTHR31973:SF187">
    <property type="entry name" value="MUTATOR TRANSPOSASE MUDRA PROTEIN"/>
    <property type="match status" value="1"/>
</dbReference>
<gene>
    <name evidence="1" type="ORF">CITCOLO1_LOCUS7305</name>
</gene>
<protein>
    <recommendedName>
        <fullName evidence="3">Transposase MuDR plant domain-containing protein</fullName>
    </recommendedName>
</protein>
<evidence type="ECO:0008006" key="3">
    <source>
        <dbReference type="Google" id="ProtNLM"/>
    </source>
</evidence>
<evidence type="ECO:0000313" key="2">
    <source>
        <dbReference type="Proteomes" id="UP001642487"/>
    </source>
</evidence>
<organism evidence="1 2">
    <name type="scientific">Citrullus colocynthis</name>
    <name type="common">colocynth</name>
    <dbReference type="NCBI Taxonomy" id="252529"/>
    <lineage>
        <taxon>Eukaryota</taxon>
        <taxon>Viridiplantae</taxon>
        <taxon>Streptophyta</taxon>
        <taxon>Embryophyta</taxon>
        <taxon>Tracheophyta</taxon>
        <taxon>Spermatophyta</taxon>
        <taxon>Magnoliopsida</taxon>
        <taxon>eudicotyledons</taxon>
        <taxon>Gunneridae</taxon>
        <taxon>Pentapetalae</taxon>
        <taxon>rosids</taxon>
        <taxon>fabids</taxon>
        <taxon>Cucurbitales</taxon>
        <taxon>Cucurbitaceae</taxon>
        <taxon>Benincaseae</taxon>
        <taxon>Citrullus</taxon>
    </lineage>
</organism>